<dbReference type="EMBL" id="JAEEGC010000004">
    <property type="protein sequence ID" value="MBV7271487.1"/>
    <property type="molecule type" value="Genomic_DNA"/>
</dbReference>
<evidence type="ECO:0000313" key="2">
    <source>
        <dbReference type="EMBL" id="MBV7271487.1"/>
    </source>
</evidence>
<dbReference type="Proteomes" id="UP000694308">
    <property type="component" value="Unassembled WGS sequence"/>
</dbReference>
<dbReference type="PANTHER" id="PTHR34322">
    <property type="entry name" value="TRANSPOSASE, Y1_TNP DOMAIN-CONTAINING"/>
    <property type="match status" value="1"/>
</dbReference>
<evidence type="ECO:0000259" key="1">
    <source>
        <dbReference type="SMART" id="SM01321"/>
    </source>
</evidence>
<feature type="domain" description="Transposase IS200-like" evidence="1">
    <location>
        <begin position="9"/>
        <end position="126"/>
    </location>
</feature>
<proteinExistence type="predicted"/>
<dbReference type="GO" id="GO:0006313">
    <property type="term" value="P:DNA transposition"/>
    <property type="evidence" value="ECO:0007669"/>
    <property type="project" value="InterPro"/>
</dbReference>
<comment type="caution">
    <text evidence="2">The sequence shown here is derived from an EMBL/GenBank/DDBJ whole genome shotgun (WGS) entry which is preliminary data.</text>
</comment>
<dbReference type="SMART" id="SM01321">
    <property type="entry name" value="Y1_Tnp"/>
    <property type="match status" value="1"/>
</dbReference>
<dbReference type="RefSeq" id="WP_218318523.1">
    <property type="nucleotide sequence ID" value="NZ_JAEEGC010000004.1"/>
</dbReference>
<name>A0A949TJ46_9CLOT</name>
<dbReference type="Pfam" id="PF01797">
    <property type="entry name" value="Y1_Tnp"/>
    <property type="match status" value="1"/>
</dbReference>
<gene>
    <name evidence="2" type="ORF">I6U48_00945</name>
</gene>
<dbReference type="GO" id="GO:0004803">
    <property type="term" value="F:transposase activity"/>
    <property type="evidence" value="ECO:0007669"/>
    <property type="project" value="InterPro"/>
</dbReference>
<reference evidence="2" key="1">
    <citation type="submission" date="2020-12" db="EMBL/GenBank/DDBJ databases">
        <title>Clostridium thailandense sp. nov., a novel acetogenic bacterium isolated from peat land soil in Thailand.</title>
        <authorList>
            <person name="Chaikitkaew S."/>
            <person name="Birkeland N.K."/>
        </authorList>
    </citation>
    <scope>NUCLEOTIDE SEQUENCE</scope>
    <source>
        <strain evidence="2">PL3</strain>
    </source>
</reference>
<dbReference type="GO" id="GO:0003677">
    <property type="term" value="F:DNA binding"/>
    <property type="evidence" value="ECO:0007669"/>
    <property type="project" value="InterPro"/>
</dbReference>
<evidence type="ECO:0000313" key="3">
    <source>
        <dbReference type="Proteomes" id="UP000694308"/>
    </source>
</evidence>
<accession>A0A949TJ46</accession>
<dbReference type="AlphaFoldDB" id="A0A949TJ46"/>
<protein>
    <submittedName>
        <fullName evidence="2">Transposase</fullName>
    </submittedName>
</protein>
<dbReference type="InterPro" id="IPR002686">
    <property type="entry name" value="Transposase_17"/>
</dbReference>
<organism evidence="2 3">
    <name type="scientific">Clostridium thailandense</name>
    <dbReference type="NCBI Taxonomy" id="2794346"/>
    <lineage>
        <taxon>Bacteria</taxon>
        <taxon>Bacillati</taxon>
        <taxon>Bacillota</taxon>
        <taxon>Clostridia</taxon>
        <taxon>Eubacteriales</taxon>
        <taxon>Clostridiaceae</taxon>
        <taxon>Clostridium</taxon>
    </lineage>
</organism>
<dbReference type="PANTHER" id="PTHR34322:SF2">
    <property type="entry name" value="TRANSPOSASE IS200-LIKE DOMAIN-CONTAINING PROTEIN"/>
    <property type="match status" value="1"/>
</dbReference>
<sequence>MPTKKRAWYPGASYHITARGNHRNDIFKEEEDFQYYLMLMYEALNYYNYNNYKIISYCLMNNHMHLQLKTQDAPVGQFMGRINSKYAKYYNKKYNYIGHLFQDRYNSVLIENDQQMLETSRYIHLNPIRAKMVKRPEEYQYSSYGAFIGIYDEEIISSNLILDYFNEKRKRILYKKFVEEVITSQIAEDK</sequence>
<keyword evidence="3" id="KW-1185">Reference proteome</keyword>